<dbReference type="EMBL" id="JAHXZJ010000001">
    <property type="protein sequence ID" value="KAH0567436.1"/>
    <property type="molecule type" value="Genomic_DNA"/>
</dbReference>
<organism evidence="2 3">
    <name type="scientific">Cotesia glomerata</name>
    <name type="common">Lepidopteran parasitic wasp</name>
    <name type="synonym">Apanteles glomeratus</name>
    <dbReference type="NCBI Taxonomy" id="32391"/>
    <lineage>
        <taxon>Eukaryota</taxon>
        <taxon>Metazoa</taxon>
        <taxon>Ecdysozoa</taxon>
        <taxon>Arthropoda</taxon>
        <taxon>Hexapoda</taxon>
        <taxon>Insecta</taxon>
        <taxon>Pterygota</taxon>
        <taxon>Neoptera</taxon>
        <taxon>Endopterygota</taxon>
        <taxon>Hymenoptera</taxon>
        <taxon>Apocrita</taxon>
        <taxon>Ichneumonoidea</taxon>
        <taxon>Braconidae</taxon>
        <taxon>Microgastrinae</taxon>
        <taxon>Cotesia</taxon>
    </lineage>
</organism>
<accession>A0AAV7J426</accession>
<dbReference type="AlphaFoldDB" id="A0AAV7J426"/>
<evidence type="ECO:0000313" key="2">
    <source>
        <dbReference type="EMBL" id="KAH0567436.1"/>
    </source>
</evidence>
<keyword evidence="3" id="KW-1185">Reference proteome</keyword>
<evidence type="ECO:0000313" key="3">
    <source>
        <dbReference type="Proteomes" id="UP000826195"/>
    </source>
</evidence>
<comment type="caution">
    <text evidence="2">The sequence shown here is derived from an EMBL/GenBank/DDBJ whole genome shotgun (WGS) entry which is preliminary data.</text>
</comment>
<reference evidence="2 3" key="1">
    <citation type="journal article" date="2021" name="J. Hered.">
        <title>A chromosome-level genome assembly of the parasitoid wasp, Cotesia glomerata (Hymenoptera: Braconidae).</title>
        <authorList>
            <person name="Pinto B.J."/>
            <person name="Weis J.J."/>
            <person name="Gamble T."/>
            <person name="Ode P.J."/>
            <person name="Paul R."/>
            <person name="Zaspel J.M."/>
        </authorList>
    </citation>
    <scope>NUCLEOTIDE SEQUENCE [LARGE SCALE GENOMIC DNA]</scope>
    <source>
        <strain evidence="2">CgM1</strain>
    </source>
</reference>
<protein>
    <submittedName>
        <fullName evidence="2">Uncharacterized protein</fullName>
    </submittedName>
</protein>
<name>A0AAV7J426_COTGL</name>
<gene>
    <name evidence="2" type="ORF">KQX54_009951</name>
</gene>
<evidence type="ECO:0000256" key="1">
    <source>
        <dbReference type="SAM" id="MobiDB-lite"/>
    </source>
</evidence>
<dbReference type="Proteomes" id="UP000826195">
    <property type="component" value="Unassembled WGS sequence"/>
</dbReference>
<sequence length="68" mass="7423">MVKLMTPGPSGKNKSQWIVFELLQFIFSVMEKYKESKATSQEGNGAMDDGSTSNGHVSRIWTQGGVNG</sequence>
<feature type="region of interest" description="Disordered" evidence="1">
    <location>
        <begin position="37"/>
        <end position="68"/>
    </location>
</feature>
<proteinExistence type="predicted"/>